<accession>A0A7W3SYV1</accession>
<dbReference type="SUPFAM" id="SSF56801">
    <property type="entry name" value="Acetyl-CoA synthetase-like"/>
    <property type="match status" value="1"/>
</dbReference>
<feature type="domain" description="Carrier" evidence="6">
    <location>
        <begin position="139"/>
        <end position="214"/>
    </location>
</feature>
<keyword evidence="8" id="KW-1185">Reference proteome</keyword>
<dbReference type="FunFam" id="3.30.300.30:FF:000010">
    <property type="entry name" value="Enterobactin synthetase component F"/>
    <property type="match status" value="1"/>
</dbReference>
<comment type="cofactor">
    <cofactor evidence="1">
        <name>pantetheine 4'-phosphate</name>
        <dbReference type="ChEBI" id="CHEBI:47942"/>
    </cofactor>
</comment>
<protein>
    <recommendedName>
        <fullName evidence="6">Carrier domain-containing protein</fullName>
    </recommendedName>
</protein>
<dbReference type="GO" id="GO:0043041">
    <property type="term" value="P:amino acid activation for nonribosomal peptide biosynthetic process"/>
    <property type="evidence" value="ECO:0007669"/>
    <property type="project" value="TreeGrafter"/>
</dbReference>
<evidence type="ECO:0000256" key="2">
    <source>
        <dbReference type="ARBA" id="ARBA00006432"/>
    </source>
</evidence>
<keyword evidence="4" id="KW-0597">Phosphoprotein</keyword>
<dbReference type="PANTHER" id="PTHR45527">
    <property type="entry name" value="NONRIBOSOMAL PEPTIDE SYNTHETASE"/>
    <property type="match status" value="1"/>
</dbReference>
<gene>
    <name evidence="7" type="ORF">FHR92_005182</name>
</gene>
<feature type="non-terminal residue" evidence="7">
    <location>
        <position position="1"/>
    </location>
</feature>
<dbReference type="AlphaFoldDB" id="A0A7W3SYV1"/>
<dbReference type="SUPFAM" id="SSF47336">
    <property type="entry name" value="ACP-like"/>
    <property type="match status" value="1"/>
</dbReference>
<dbReference type="GO" id="GO:0005829">
    <property type="term" value="C:cytosol"/>
    <property type="evidence" value="ECO:0007669"/>
    <property type="project" value="TreeGrafter"/>
</dbReference>
<evidence type="ECO:0000256" key="1">
    <source>
        <dbReference type="ARBA" id="ARBA00001957"/>
    </source>
</evidence>
<comment type="similarity">
    <text evidence="2">Belongs to the ATP-dependent AMP-binding enzyme family.</text>
</comment>
<dbReference type="RefSeq" id="WP_246334991.1">
    <property type="nucleotide sequence ID" value="NZ_JACJIP010000062.1"/>
</dbReference>
<evidence type="ECO:0000313" key="8">
    <source>
        <dbReference type="Proteomes" id="UP000567067"/>
    </source>
</evidence>
<evidence type="ECO:0000256" key="4">
    <source>
        <dbReference type="ARBA" id="ARBA00022553"/>
    </source>
</evidence>
<dbReference type="FunFam" id="1.10.1200.10:FF:000005">
    <property type="entry name" value="Nonribosomal peptide synthetase 1"/>
    <property type="match status" value="1"/>
</dbReference>
<organism evidence="7 8">
    <name type="scientific">Fontibacillus solani</name>
    <dbReference type="NCBI Taxonomy" id="1572857"/>
    <lineage>
        <taxon>Bacteria</taxon>
        <taxon>Bacillati</taxon>
        <taxon>Bacillota</taxon>
        <taxon>Bacilli</taxon>
        <taxon>Bacillales</taxon>
        <taxon>Paenibacillaceae</taxon>
        <taxon>Fontibacillus</taxon>
    </lineage>
</organism>
<keyword evidence="3" id="KW-0596">Phosphopantetheine</keyword>
<dbReference type="PROSITE" id="PS50075">
    <property type="entry name" value="CARRIER"/>
    <property type="match status" value="1"/>
</dbReference>
<dbReference type="InterPro" id="IPR045851">
    <property type="entry name" value="AMP-bd_C_sf"/>
</dbReference>
<proteinExistence type="inferred from homology"/>
<reference evidence="7 8" key="1">
    <citation type="submission" date="2020-08" db="EMBL/GenBank/DDBJ databases">
        <title>Genomic Encyclopedia of Type Strains, Phase III (KMG-III): the genomes of soil and plant-associated and newly described type strains.</title>
        <authorList>
            <person name="Whitman W."/>
        </authorList>
    </citation>
    <scope>NUCLEOTIDE SEQUENCE [LARGE SCALE GENOMIC DNA]</scope>
    <source>
        <strain evidence="7 8">CECT 8693</strain>
    </source>
</reference>
<dbReference type="PANTHER" id="PTHR45527:SF1">
    <property type="entry name" value="FATTY ACID SYNTHASE"/>
    <property type="match status" value="1"/>
</dbReference>
<dbReference type="InterPro" id="IPR009081">
    <property type="entry name" value="PP-bd_ACP"/>
</dbReference>
<dbReference type="InterPro" id="IPR025110">
    <property type="entry name" value="AMP-bd_C"/>
</dbReference>
<dbReference type="InterPro" id="IPR036736">
    <property type="entry name" value="ACP-like_sf"/>
</dbReference>
<evidence type="ECO:0000313" key="7">
    <source>
        <dbReference type="EMBL" id="MBA9088664.1"/>
    </source>
</evidence>
<dbReference type="Proteomes" id="UP000567067">
    <property type="component" value="Unassembled WGS sequence"/>
</dbReference>
<dbReference type="Pfam" id="PF00550">
    <property type="entry name" value="PP-binding"/>
    <property type="match status" value="1"/>
</dbReference>
<evidence type="ECO:0000259" key="6">
    <source>
        <dbReference type="PROSITE" id="PS50075"/>
    </source>
</evidence>
<dbReference type="EMBL" id="JACJIP010000062">
    <property type="protein sequence ID" value="MBA9088664.1"/>
    <property type="molecule type" value="Genomic_DNA"/>
</dbReference>
<evidence type="ECO:0000256" key="3">
    <source>
        <dbReference type="ARBA" id="ARBA00022450"/>
    </source>
</evidence>
<dbReference type="Gene3D" id="1.10.1200.10">
    <property type="entry name" value="ACP-like"/>
    <property type="match status" value="1"/>
</dbReference>
<dbReference type="InterPro" id="IPR042099">
    <property type="entry name" value="ANL_N_sf"/>
</dbReference>
<dbReference type="Gene3D" id="3.30.300.30">
    <property type="match status" value="1"/>
</dbReference>
<dbReference type="Gene3D" id="3.40.50.12780">
    <property type="entry name" value="N-terminal domain of ligase-like"/>
    <property type="match status" value="1"/>
</dbReference>
<evidence type="ECO:0000256" key="5">
    <source>
        <dbReference type="ARBA" id="ARBA00022737"/>
    </source>
</evidence>
<dbReference type="Pfam" id="PF13193">
    <property type="entry name" value="AMP-binding_C"/>
    <property type="match status" value="1"/>
</dbReference>
<name>A0A7W3SYV1_9BACL</name>
<dbReference type="GO" id="GO:0044550">
    <property type="term" value="P:secondary metabolite biosynthetic process"/>
    <property type="evidence" value="ECO:0007669"/>
    <property type="project" value="TreeGrafter"/>
</dbReference>
<keyword evidence="5" id="KW-0677">Repeat</keyword>
<sequence>ENPYGEGKLYRSGDLAKWLPDGNIAYLGRMDDQVKIRGFRIELGEVESALRQLAGIQDAVVVATNNHEIQSLCGYIVSQTVVDPFEIKQNLTKFLPSYMIPSFIMQLEQIPVTSSGKVDKHRLPSPNVRALVEHDTFVAAQNDREKELVTIWRDILVSEQIGIYDNFFELGGNSLLIMSMLARIEERYPGIVKVGDIFANPTIAQLATFIDVSSQTALRCSQVPFPDSYLLGSRNKAFVFHFQDNSDLFHVLKEMQSESETALESWLLFLYTYSVIEAAGQQELSVCYGANNTFSSFEICNHDDLNVLLENVNSKKQAAPKCTQAKFIIDYKQNGLFPMFLYQFTGNKGYSEYCDFSFSFTMNEEAVYFEAKIFNRTLNSDYIQSLFSRWIQIVQHVSLKDKDNNKVW</sequence>
<dbReference type="GO" id="GO:0031177">
    <property type="term" value="F:phosphopantetheine binding"/>
    <property type="evidence" value="ECO:0007669"/>
    <property type="project" value="TreeGrafter"/>
</dbReference>
<comment type="caution">
    <text evidence="7">The sequence shown here is derived from an EMBL/GenBank/DDBJ whole genome shotgun (WGS) entry which is preliminary data.</text>
</comment>